<dbReference type="InterPro" id="IPR036366">
    <property type="entry name" value="PGBDSf"/>
</dbReference>
<keyword evidence="6 9" id="KW-0133">Cell shape</keyword>
<evidence type="ECO:0000256" key="9">
    <source>
        <dbReference type="PROSITE-ProRule" id="PRU01373"/>
    </source>
</evidence>
<evidence type="ECO:0000256" key="2">
    <source>
        <dbReference type="ARBA" id="ARBA00005992"/>
    </source>
</evidence>
<dbReference type="STRING" id="351627.Csac_2707"/>
<gene>
    <name evidence="12" type="ordered locus">Csac_2707</name>
</gene>
<evidence type="ECO:0000259" key="11">
    <source>
        <dbReference type="PROSITE" id="PS52029"/>
    </source>
</evidence>
<dbReference type="Proteomes" id="UP000000256">
    <property type="component" value="Chromosome"/>
</dbReference>
<dbReference type="PANTHER" id="PTHR30582">
    <property type="entry name" value="L,D-TRANSPEPTIDASE"/>
    <property type="match status" value="1"/>
</dbReference>
<keyword evidence="10" id="KW-0472">Membrane</keyword>
<dbReference type="InterPro" id="IPR002477">
    <property type="entry name" value="Peptidoglycan-bd-like"/>
</dbReference>
<comment type="similarity">
    <text evidence="2">Belongs to the YkuD family.</text>
</comment>
<dbReference type="EMBL" id="CP000679">
    <property type="protein sequence ID" value="ABP68276.1"/>
    <property type="molecule type" value="Genomic_DNA"/>
</dbReference>
<reference evidence="12 13" key="1">
    <citation type="journal article" date="2008" name="Appl. Environ. Microbiol.">
        <title>Hydrogenomics of the extremely thermophilic bacterium Caldicellulosiruptor saccharolyticus.</title>
        <authorList>
            <person name="van de Werken H.J."/>
            <person name="Verhaart M.R."/>
            <person name="VanFossen A.L."/>
            <person name="Willquist K."/>
            <person name="Lewis D.L."/>
            <person name="Nichols J.D."/>
            <person name="Goorissen H.P."/>
            <person name="Mongodin E.F."/>
            <person name="Nelson K.E."/>
            <person name="van Niel E.W."/>
            <person name="Stams A.J."/>
            <person name="Ward D.E."/>
            <person name="de Vos W.M."/>
            <person name="van der Oost J."/>
            <person name="Kelly R.M."/>
            <person name="Kengen S.W."/>
        </authorList>
    </citation>
    <scope>NUCLEOTIDE SEQUENCE [LARGE SCALE GENOMIC DNA]</scope>
    <source>
        <strain evidence="13">ATCC 43494 / DSM 8903 / Tp8T 6331</strain>
    </source>
</reference>
<dbReference type="SUPFAM" id="SSF141523">
    <property type="entry name" value="L,D-transpeptidase catalytic domain-like"/>
    <property type="match status" value="1"/>
</dbReference>
<feature type="transmembrane region" description="Helical" evidence="10">
    <location>
        <begin position="18"/>
        <end position="37"/>
    </location>
</feature>
<dbReference type="GO" id="GO:0016757">
    <property type="term" value="F:glycosyltransferase activity"/>
    <property type="evidence" value="ECO:0007669"/>
    <property type="project" value="UniProtKB-KW"/>
</dbReference>
<dbReference type="InterPro" id="IPR050979">
    <property type="entry name" value="LD-transpeptidase"/>
</dbReference>
<dbReference type="Pfam" id="PF03734">
    <property type="entry name" value="YkuD"/>
    <property type="match status" value="1"/>
</dbReference>
<dbReference type="PROSITE" id="PS52029">
    <property type="entry name" value="LD_TPASE"/>
    <property type="match status" value="1"/>
</dbReference>
<dbReference type="UniPathway" id="UPA00219"/>
<dbReference type="MEROPS" id="C82.003"/>
<keyword evidence="8 9" id="KW-0961">Cell wall biogenesis/degradation</keyword>
<keyword evidence="13" id="KW-1185">Reference proteome</keyword>
<dbReference type="GO" id="GO:0071555">
    <property type="term" value="P:cell wall organization"/>
    <property type="evidence" value="ECO:0007669"/>
    <property type="project" value="UniProtKB-UniRule"/>
</dbReference>
<dbReference type="Gene3D" id="1.10.101.10">
    <property type="entry name" value="PGBD-like superfamily/PGBD"/>
    <property type="match status" value="1"/>
</dbReference>
<dbReference type="Gene3D" id="2.40.440.10">
    <property type="entry name" value="L,D-transpeptidase catalytic domain-like"/>
    <property type="match status" value="1"/>
</dbReference>
<dbReference type="GO" id="GO:0008360">
    <property type="term" value="P:regulation of cell shape"/>
    <property type="evidence" value="ECO:0007669"/>
    <property type="project" value="UniProtKB-UniRule"/>
</dbReference>
<evidence type="ECO:0000256" key="10">
    <source>
        <dbReference type="SAM" id="Phobius"/>
    </source>
</evidence>
<keyword evidence="10" id="KW-1133">Transmembrane helix</keyword>
<dbReference type="KEGG" id="csc:Csac_2707"/>
<keyword evidence="7 9" id="KW-0573">Peptidoglycan synthesis</keyword>
<keyword evidence="5" id="KW-0378">Hydrolase</keyword>
<dbReference type="GO" id="GO:0005576">
    <property type="term" value="C:extracellular region"/>
    <property type="evidence" value="ECO:0007669"/>
    <property type="project" value="TreeGrafter"/>
</dbReference>
<feature type="active site" description="Proton donor/acceptor" evidence="9">
    <location>
        <position position="113"/>
    </location>
</feature>
<evidence type="ECO:0000256" key="3">
    <source>
        <dbReference type="ARBA" id="ARBA00022676"/>
    </source>
</evidence>
<dbReference type="HOGENOM" id="CLU_092369_0_0_9"/>
<dbReference type="eggNOG" id="COG3409">
    <property type="taxonomic scope" value="Bacteria"/>
</dbReference>
<dbReference type="InterPro" id="IPR036365">
    <property type="entry name" value="PGBD-like_sf"/>
</dbReference>
<evidence type="ECO:0000256" key="6">
    <source>
        <dbReference type="ARBA" id="ARBA00022960"/>
    </source>
</evidence>
<dbReference type="InterPro" id="IPR005490">
    <property type="entry name" value="LD_TPept_cat_dom"/>
</dbReference>
<organism evidence="12 13">
    <name type="scientific">Caldicellulosiruptor saccharolyticus (strain ATCC 43494 / DSM 8903 / Tp8T 6331)</name>
    <dbReference type="NCBI Taxonomy" id="351627"/>
    <lineage>
        <taxon>Bacteria</taxon>
        <taxon>Bacillati</taxon>
        <taxon>Bacillota</taxon>
        <taxon>Bacillota incertae sedis</taxon>
        <taxon>Caldicellulosiruptorales</taxon>
        <taxon>Caldicellulosiruptoraceae</taxon>
        <taxon>Caldicellulosiruptor</taxon>
    </lineage>
</organism>
<dbReference type="AlphaFoldDB" id="A4XMZ1"/>
<evidence type="ECO:0000256" key="5">
    <source>
        <dbReference type="ARBA" id="ARBA00022801"/>
    </source>
</evidence>
<dbReference type="PANTHER" id="PTHR30582:SF24">
    <property type="entry name" value="L,D-TRANSPEPTIDASE ERFK_SRFK-RELATED"/>
    <property type="match status" value="1"/>
</dbReference>
<keyword evidence="10" id="KW-0812">Transmembrane</keyword>
<evidence type="ECO:0000256" key="1">
    <source>
        <dbReference type="ARBA" id="ARBA00004752"/>
    </source>
</evidence>
<dbReference type="CDD" id="cd16913">
    <property type="entry name" value="YkuD_like"/>
    <property type="match status" value="1"/>
</dbReference>
<feature type="domain" description="L,D-TPase catalytic" evidence="11">
    <location>
        <begin position="45"/>
        <end position="153"/>
    </location>
</feature>
<feature type="active site" description="Nucleophile" evidence="9">
    <location>
        <position position="129"/>
    </location>
</feature>
<evidence type="ECO:0000256" key="7">
    <source>
        <dbReference type="ARBA" id="ARBA00022984"/>
    </source>
</evidence>
<protein>
    <submittedName>
        <fullName evidence="12">ErfK/YbiS/YcfS/YnhG family protein</fullName>
    </submittedName>
</protein>
<proteinExistence type="inferred from homology"/>
<dbReference type="SUPFAM" id="SSF47090">
    <property type="entry name" value="PGBD-like"/>
    <property type="match status" value="1"/>
</dbReference>
<dbReference type="GO" id="GO:0071972">
    <property type="term" value="F:peptidoglycan L,D-transpeptidase activity"/>
    <property type="evidence" value="ECO:0007669"/>
    <property type="project" value="TreeGrafter"/>
</dbReference>
<keyword evidence="3" id="KW-0328">Glycosyltransferase</keyword>
<name>A4XMZ1_CALS8</name>
<dbReference type="eggNOG" id="COG1376">
    <property type="taxonomic scope" value="Bacteria"/>
</dbReference>
<evidence type="ECO:0000313" key="13">
    <source>
        <dbReference type="Proteomes" id="UP000000256"/>
    </source>
</evidence>
<keyword evidence="4" id="KW-0808">Transferase</keyword>
<dbReference type="InterPro" id="IPR038063">
    <property type="entry name" value="Transpep_catalytic_dom"/>
</dbReference>
<evidence type="ECO:0000313" key="12">
    <source>
        <dbReference type="EMBL" id="ABP68276.1"/>
    </source>
</evidence>
<evidence type="ECO:0000256" key="4">
    <source>
        <dbReference type="ARBA" id="ARBA00022679"/>
    </source>
</evidence>
<sequence length="234" mass="26511">MIKFFAGRMKRKIVNKKLMVILSIIVISICFILISVFSQHFSNPYLIFVSIDDSKLYVFKNGILYKSYPISPGKPSTPTPVGTFRIISKAYWGDGFGGRWMGLNVRYGKYGIHGTIYENYIGAHVSQGCVRMRNDDIKELFSYIPIGTTVILSEGAYGEFRNGFRTIFPGDTGDDVMAVQRRLKELGFYHGEVDGKYGLAMEAAINLFQKKNGLPITNKITPYLLKKMGFFLFE</sequence>
<accession>A4XMZ1</accession>
<dbReference type="GO" id="GO:0018104">
    <property type="term" value="P:peptidoglycan-protein cross-linking"/>
    <property type="evidence" value="ECO:0007669"/>
    <property type="project" value="TreeGrafter"/>
</dbReference>
<evidence type="ECO:0000256" key="8">
    <source>
        <dbReference type="ARBA" id="ARBA00023316"/>
    </source>
</evidence>
<comment type="pathway">
    <text evidence="1 9">Cell wall biogenesis; peptidoglycan biosynthesis.</text>
</comment>
<dbReference type="Pfam" id="PF01471">
    <property type="entry name" value="PG_binding_1"/>
    <property type="match status" value="1"/>
</dbReference>